<dbReference type="RefSeq" id="XP_022248702.1">
    <property type="nucleotide sequence ID" value="XM_022392994.1"/>
</dbReference>
<organism evidence="3 4">
    <name type="scientific">Limulus polyphemus</name>
    <name type="common">Atlantic horseshoe crab</name>
    <dbReference type="NCBI Taxonomy" id="6850"/>
    <lineage>
        <taxon>Eukaryota</taxon>
        <taxon>Metazoa</taxon>
        <taxon>Ecdysozoa</taxon>
        <taxon>Arthropoda</taxon>
        <taxon>Chelicerata</taxon>
        <taxon>Merostomata</taxon>
        <taxon>Xiphosura</taxon>
        <taxon>Limulidae</taxon>
        <taxon>Limulus</taxon>
    </lineage>
</organism>
<dbReference type="RefSeq" id="XP_022248701.1">
    <property type="nucleotide sequence ID" value="XM_022392993.1"/>
</dbReference>
<dbReference type="PANTHER" id="PTHR22933">
    <property type="entry name" value="FI18007P1-RELATED"/>
    <property type="match status" value="1"/>
</dbReference>
<dbReference type="PANTHER" id="PTHR22933:SF43">
    <property type="entry name" value="LP10131P"/>
    <property type="match status" value="1"/>
</dbReference>
<dbReference type="PROSITE" id="PS50940">
    <property type="entry name" value="CHIT_BIND_II"/>
    <property type="match status" value="1"/>
</dbReference>
<dbReference type="InterPro" id="IPR036508">
    <property type="entry name" value="Chitin-bd_dom_sf"/>
</dbReference>
<evidence type="ECO:0000313" key="5">
    <source>
        <dbReference type="RefSeq" id="XP_022248702.1"/>
    </source>
</evidence>
<proteinExistence type="predicted"/>
<protein>
    <submittedName>
        <fullName evidence="4 5">Uncharacterized protein LOC111087190 isoform X1</fullName>
    </submittedName>
</protein>
<feature type="domain" description="Chitin-binding type-2" evidence="2">
    <location>
        <begin position="44"/>
        <end position="104"/>
    </location>
</feature>
<keyword evidence="3" id="KW-1185">Reference proteome</keyword>
<dbReference type="Proteomes" id="UP000694941">
    <property type="component" value="Unplaced"/>
</dbReference>
<dbReference type="GeneID" id="111087190"/>
<evidence type="ECO:0000313" key="4">
    <source>
        <dbReference type="RefSeq" id="XP_022248701.1"/>
    </source>
</evidence>
<dbReference type="Gene3D" id="2.170.140.10">
    <property type="entry name" value="Chitin binding domain"/>
    <property type="match status" value="1"/>
</dbReference>
<keyword evidence="1" id="KW-0732">Signal</keyword>
<name>A0ABM1SYJ5_LIMPO</name>
<dbReference type="SUPFAM" id="SSF57625">
    <property type="entry name" value="Invertebrate chitin-binding proteins"/>
    <property type="match status" value="1"/>
</dbReference>
<feature type="signal peptide" evidence="1">
    <location>
        <begin position="1"/>
        <end position="24"/>
    </location>
</feature>
<evidence type="ECO:0000256" key="1">
    <source>
        <dbReference type="SAM" id="SignalP"/>
    </source>
</evidence>
<dbReference type="InterPro" id="IPR002557">
    <property type="entry name" value="Chitin-bd_dom"/>
</dbReference>
<accession>A0ABM1SYJ5</accession>
<reference evidence="4 5" key="1">
    <citation type="submission" date="2025-05" db="UniProtKB">
        <authorList>
            <consortium name="RefSeq"/>
        </authorList>
    </citation>
    <scope>IDENTIFICATION</scope>
    <source>
        <tissue evidence="4 5">Muscle</tissue>
    </source>
</reference>
<gene>
    <name evidence="4 5" type="primary">LOC111087190</name>
</gene>
<sequence>MHCPASRMSTFLFCLLLLKYLVGPSSDRHKKRMYPQLAFVPTTSFSCLEKSPGYYADHSPLAKCQVYHVCDHQGRKYTYLCPNQTLFNQALLTCDHWFHVNCSMTEMFYRRSNKILYVSGSENSSKQREAVRNLVTRRLYKEGAFRRSGISNTLETNLHHNRCTGCMKYFIRDKDSCRPCVLPR</sequence>
<evidence type="ECO:0000313" key="3">
    <source>
        <dbReference type="Proteomes" id="UP000694941"/>
    </source>
</evidence>
<feature type="chain" id="PRO_5045023203" evidence="1">
    <location>
        <begin position="25"/>
        <end position="184"/>
    </location>
</feature>
<dbReference type="InterPro" id="IPR052976">
    <property type="entry name" value="Scoloptoxin-like"/>
</dbReference>
<evidence type="ECO:0000259" key="2">
    <source>
        <dbReference type="PROSITE" id="PS50940"/>
    </source>
</evidence>
<dbReference type="SMART" id="SM00494">
    <property type="entry name" value="ChtBD2"/>
    <property type="match status" value="1"/>
</dbReference>
<dbReference type="Pfam" id="PF01607">
    <property type="entry name" value="CBM_14"/>
    <property type="match status" value="1"/>
</dbReference>